<protein>
    <submittedName>
        <fullName evidence="2">Uncharacterized protein</fullName>
    </submittedName>
</protein>
<accession>A0ABS4Q6L0</accession>
<keyword evidence="3" id="KW-1185">Reference proteome</keyword>
<organism evidence="2 3">
    <name type="scientific">Nocardia goodfellowii</name>
    <dbReference type="NCBI Taxonomy" id="882446"/>
    <lineage>
        <taxon>Bacteria</taxon>
        <taxon>Bacillati</taxon>
        <taxon>Actinomycetota</taxon>
        <taxon>Actinomycetes</taxon>
        <taxon>Mycobacteriales</taxon>
        <taxon>Nocardiaceae</taxon>
        <taxon>Nocardia</taxon>
    </lineage>
</organism>
<feature type="chain" id="PRO_5046385828" evidence="1">
    <location>
        <begin position="21"/>
        <end position="139"/>
    </location>
</feature>
<reference evidence="2 3" key="1">
    <citation type="submission" date="2021-03" db="EMBL/GenBank/DDBJ databases">
        <title>Sequencing the genomes of 1000 actinobacteria strains.</title>
        <authorList>
            <person name="Klenk H.-P."/>
        </authorList>
    </citation>
    <scope>NUCLEOTIDE SEQUENCE [LARGE SCALE GENOMIC DNA]</scope>
    <source>
        <strain evidence="2 3">DSM 45516</strain>
    </source>
</reference>
<feature type="signal peptide" evidence="1">
    <location>
        <begin position="1"/>
        <end position="20"/>
    </location>
</feature>
<proteinExistence type="predicted"/>
<dbReference type="RefSeq" id="WP_209883852.1">
    <property type="nucleotide sequence ID" value="NZ_JAGGMR010000001.1"/>
</dbReference>
<sequence length="139" mass="15284">MSLRLTFALGLTALGLTALAPSAAATELAPGLWCENYSCRNDTDDIYRVEAEVTCWTGTSTQTRYVGRRTTEPLTYVCPMKHEPDTWEHQPPQLRDGKYEYVPPKLVPGQFIPQSPLHIEYRSAVVDNDTAPAPSGSGG</sequence>
<keyword evidence="1" id="KW-0732">Signal</keyword>
<gene>
    <name evidence="2" type="ORF">BJ987_000228</name>
</gene>
<dbReference type="EMBL" id="JAGGMR010000001">
    <property type="protein sequence ID" value="MBP2187327.1"/>
    <property type="molecule type" value="Genomic_DNA"/>
</dbReference>
<evidence type="ECO:0000256" key="1">
    <source>
        <dbReference type="SAM" id="SignalP"/>
    </source>
</evidence>
<comment type="caution">
    <text evidence="2">The sequence shown here is derived from an EMBL/GenBank/DDBJ whole genome shotgun (WGS) entry which is preliminary data.</text>
</comment>
<dbReference type="Proteomes" id="UP001519325">
    <property type="component" value="Unassembled WGS sequence"/>
</dbReference>
<evidence type="ECO:0000313" key="3">
    <source>
        <dbReference type="Proteomes" id="UP001519325"/>
    </source>
</evidence>
<name>A0ABS4Q6L0_9NOCA</name>
<evidence type="ECO:0000313" key="2">
    <source>
        <dbReference type="EMBL" id="MBP2187327.1"/>
    </source>
</evidence>